<name>A0A031LNK0_9CREN</name>
<accession>A0A031LNK0</accession>
<organism evidence="1 2">
    <name type="scientific">Candidatus Acidianus copahuensis</name>
    <dbReference type="NCBI Taxonomy" id="1160895"/>
    <lineage>
        <taxon>Archaea</taxon>
        <taxon>Thermoproteota</taxon>
        <taxon>Thermoprotei</taxon>
        <taxon>Sulfolobales</taxon>
        <taxon>Sulfolobaceae</taxon>
        <taxon>Acidianus</taxon>
    </lineage>
</organism>
<dbReference type="EMBL" id="JFZT01000041">
    <property type="protein sequence ID" value="EZQ06662.1"/>
    <property type="molecule type" value="Genomic_DNA"/>
</dbReference>
<proteinExistence type="predicted"/>
<dbReference type="AlphaFoldDB" id="A0A031LNK0"/>
<gene>
    <name evidence="1" type="ORF">CM19_07155</name>
</gene>
<dbReference type="Proteomes" id="UP000024332">
    <property type="component" value="Unassembled WGS sequence"/>
</dbReference>
<sequence length="144" mass="16518">MEEIDWDHYTKLLPTLEGTITEFVGRLTKAGIEKVSYDIFPFDIASVVVGFQWNGYRLSISLEDIKIIHGSIKIAFRLRVSVAKEVSLKKVYYSDQELQKDLTVKSIAEEVIQTNPKEILCVLMKGYNVLRDNFKDLPTIESKC</sequence>
<reference evidence="1 2" key="1">
    <citation type="submission" date="2014-03" db="EMBL/GenBank/DDBJ databases">
        <title>Draft genome sequence of the novel thermoacidophilic archaea Acidianus copahuensis ALE1 strain, isolated from Copahue volcanic area in Neuquen Argentina.</title>
        <authorList>
            <person name="Urbieta M.S."/>
            <person name="Rascovan N."/>
            <person name="Castro C."/>
            <person name="Revale S."/>
            <person name="Giaveno M.A."/>
            <person name="Vazquez M.P."/>
            <person name="Donati E.R."/>
        </authorList>
    </citation>
    <scope>NUCLEOTIDE SEQUENCE [LARGE SCALE GENOMIC DNA]</scope>
    <source>
        <strain evidence="1 2">ALE1</strain>
    </source>
</reference>
<keyword evidence="2" id="KW-1185">Reference proteome</keyword>
<comment type="caution">
    <text evidence="1">The sequence shown here is derived from an EMBL/GenBank/DDBJ whole genome shotgun (WGS) entry which is preliminary data.</text>
</comment>
<dbReference type="RefSeq" id="WP_048099685.1">
    <property type="nucleotide sequence ID" value="NZ_JFZT01000041.1"/>
</dbReference>
<protein>
    <submittedName>
        <fullName evidence="1">Uncharacterized protein</fullName>
    </submittedName>
</protein>
<evidence type="ECO:0000313" key="2">
    <source>
        <dbReference type="Proteomes" id="UP000024332"/>
    </source>
</evidence>
<evidence type="ECO:0000313" key="1">
    <source>
        <dbReference type="EMBL" id="EZQ06662.1"/>
    </source>
</evidence>